<dbReference type="Gene3D" id="3.40.50.150">
    <property type="entry name" value="Vaccinia Virus protein VP39"/>
    <property type="match status" value="1"/>
</dbReference>
<dbReference type="PIRSF" id="PIRSF018637">
    <property type="entry name" value="TrmK"/>
    <property type="match status" value="1"/>
</dbReference>
<dbReference type="RefSeq" id="WP_069643715.1">
    <property type="nucleotide sequence ID" value="NZ_MIJE01000032.1"/>
</dbReference>
<dbReference type="InterPro" id="IPR006901">
    <property type="entry name" value="TrmK"/>
</dbReference>
<dbReference type="Pfam" id="PF04816">
    <property type="entry name" value="TrmK"/>
    <property type="match status" value="1"/>
</dbReference>
<sequence>MLSISTRLKMIVDYIPDGEVLVDVGTDHAYLPLYAIKKKNLQKVIAGEYNKGPYLRAVANVEQQKLADKIQVRLGNGLEVIEKNEATVLTIAGMGGNLITEILNDGYDKLSSFKRLILQPMNGEFALRKWLQEHNYTIIAEQIIKEQDIIYEIIVAEPSETSVHLTVKQQKFGPLLMLEKNAVFLEKWSQELQKRQKILSLIAEHANNQAIETKQERLNSEIQMIREVLGNA</sequence>
<name>A0A1E5G0H7_9FIRM</name>
<evidence type="ECO:0000313" key="1">
    <source>
        <dbReference type="EMBL" id="OEF96209.1"/>
    </source>
</evidence>
<keyword evidence="2" id="KW-1185">Reference proteome</keyword>
<dbReference type="OrthoDB" id="5881184at2"/>
<dbReference type="PANTHER" id="PTHR38451">
    <property type="entry name" value="TRNA (ADENINE(22)-N(1))-METHYLTRANSFERASE"/>
    <property type="match status" value="1"/>
</dbReference>
<evidence type="ECO:0000313" key="2">
    <source>
        <dbReference type="Proteomes" id="UP000094296"/>
    </source>
</evidence>
<dbReference type="AlphaFoldDB" id="A0A1E5G0H7"/>
<organism evidence="1 2">
    <name type="scientific">Desulfuribacillus alkaliarsenatis</name>
    <dbReference type="NCBI Taxonomy" id="766136"/>
    <lineage>
        <taxon>Bacteria</taxon>
        <taxon>Bacillati</taxon>
        <taxon>Bacillota</taxon>
        <taxon>Desulfuribacillia</taxon>
        <taxon>Desulfuribacillales</taxon>
        <taxon>Desulfuribacillaceae</taxon>
        <taxon>Desulfuribacillus</taxon>
    </lineage>
</organism>
<dbReference type="Gene3D" id="1.10.287.1890">
    <property type="match status" value="1"/>
</dbReference>
<accession>A0A1E5G0H7</accession>
<dbReference type="PANTHER" id="PTHR38451:SF1">
    <property type="entry name" value="TRNA (ADENINE(22)-N(1))-METHYLTRANSFERASE"/>
    <property type="match status" value="1"/>
</dbReference>
<protein>
    <recommendedName>
        <fullName evidence="3">SAM-dependent methyltransferase</fullName>
    </recommendedName>
</protein>
<dbReference type="EMBL" id="MIJE01000032">
    <property type="protein sequence ID" value="OEF96209.1"/>
    <property type="molecule type" value="Genomic_DNA"/>
</dbReference>
<reference evidence="1 2" key="1">
    <citation type="submission" date="2016-09" db="EMBL/GenBank/DDBJ databases">
        <title>Draft genome sequence for the type strain of Desulfuribacillus alkaliarsenatis AHT28, an obligately anaerobic, sulfidogenic bacterium isolated from Russian soda lake sediments.</title>
        <authorList>
            <person name="Abin C.A."/>
            <person name="Hollibaugh J.T."/>
        </authorList>
    </citation>
    <scope>NUCLEOTIDE SEQUENCE [LARGE SCALE GENOMIC DNA]</scope>
    <source>
        <strain evidence="1 2">AHT28</strain>
    </source>
</reference>
<proteinExistence type="predicted"/>
<evidence type="ECO:0008006" key="3">
    <source>
        <dbReference type="Google" id="ProtNLM"/>
    </source>
</evidence>
<gene>
    <name evidence="1" type="ORF">BHF68_08555</name>
</gene>
<dbReference type="SUPFAM" id="SSF53335">
    <property type="entry name" value="S-adenosyl-L-methionine-dependent methyltransferases"/>
    <property type="match status" value="1"/>
</dbReference>
<dbReference type="Proteomes" id="UP000094296">
    <property type="component" value="Unassembled WGS sequence"/>
</dbReference>
<dbReference type="InterPro" id="IPR029063">
    <property type="entry name" value="SAM-dependent_MTases_sf"/>
</dbReference>
<comment type="caution">
    <text evidence="1">The sequence shown here is derived from an EMBL/GenBank/DDBJ whole genome shotgun (WGS) entry which is preliminary data.</text>
</comment>
<dbReference type="GO" id="GO:0160105">
    <property type="term" value="F:tRNA (adenine(22)-N1)-methyltransferase activity"/>
    <property type="evidence" value="ECO:0007669"/>
    <property type="project" value="InterPro"/>
</dbReference>
<dbReference type="STRING" id="766136.BHF68_08555"/>